<dbReference type="EMBL" id="SGPM01000154">
    <property type="protein sequence ID" value="THH28844.1"/>
    <property type="molecule type" value="Genomic_DNA"/>
</dbReference>
<dbReference type="Pfam" id="PF13489">
    <property type="entry name" value="Methyltransf_23"/>
    <property type="match status" value="1"/>
</dbReference>
<protein>
    <recommendedName>
        <fullName evidence="3">Methyltransferase type 11 domain-containing protein</fullName>
    </recommendedName>
</protein>
<dbReference type="OrthoDB" id="540004at2759"/>
<comment type="caution">
    <text evidence="1">The sequence shown here is derived from an EMBL/GenBank/DDBJ whole genome shotgun (WGS) entry which is preliminary data.</text>
</comment>
<dbReference type="PANTHER" id="PTHR45036">
    <property type="entry name" value="METHYLTRANSFERASE LIKE 7B"/>
    <property type="match status" value="1"/>
</dbReference>
<evidence type="ECO:0000313" key="2">
    <source>
        <dbReference type="Proteomes" id="UP000308730"/>
    </source>
</evidence>
<dbReference type="PANTHER" id="PTHR45036:SF1">
    <property type="entry name" value="METHYLTRANSFERASE LIKE 7A"/>
    <property type="match status" value="1"/>
</dbReference>
<evidence type="ECO:0000313" key="1">
    <source>
        <dbReference type="EMBL" id="THH28844.1"/>
    </source>
</evidence>
<dbReference type="AlphaFoldDB" id="A0A4S4MRP1"/>
<name>A0A4S4MRP1_9APHY</name>
<reference evidence="1 2" key="1">
    <citation type="submission" date="2019-02" db="EMBL/GenBank/DDBJ databases">
        <title>Genome sequencing of the rare red list fungi Antrodiella citrinella (Flaviporus citrinellus).</title>
        <authorList>
            <person name="Buettner E."/>
            <person name="Kellner H."/>
        </authorList>
    </citation>
    <scope>NUCLEOTIDE SEQUENCE [LARGE SCALE GENOMIC DNA]</scope>
    <source>
        <strain evidence="1 2">DSM 108506</strain>
    </source>
</reference>
<dbReference type="Proteomes" id="UP000308730">
    <property type="component" value="Unassembled WGS sequence"/>
</dbReference>
<keyword evidence="2" id="KW-1185">Reference proteome</keyword>
<dbReference type="InterPro" id="IPR052356">
    <property type="entry name" value="Thiol_S-MT"/>
</dbReference>
<evidence type="ECO:0008006" key="3">
    <source>
        <dbReference type="Google" id="ProtNLM"/>
    </source>
</evidence>
<gene>
    <name evidence="1" type="ORF">EUX98_g5341</name>
</gene>
<sequence length="294" mass="32387">MKLTNALSILPNLWFAIRTTFQPTLRSILANPALLVQPKKLSDEFMAHLWKVYGDGLDEGLKGMKEVLIGDAWGVVLDLGAGSGHTIPYLDRTKVTTYIALEPNTGMHPEIRSRAHAAGFFESDGTFVLLSLGAEKLTLSHLSAYTTTTTTSYISTSSTSTSGTTTERQAGAGVDTIISILTLCTLPHPHRTLRTLFSSILNPGGLFLFFEHVRNQTPPGDAAWWQGFWTPVWKVVFGGCELGRETDVWVEQWGGWAEGGSRRPEHEGNEDEGERLFVHRVGRYVKAKDEAGKL</sequence>
<accession>A0A4S4MRP1</accession>
<organism evidence="1 2">
    <name type="scientific">Antrodiella citrinella</name>
    <dbReference type="NCBI Taxonomy" id="2447956"/>
    <lineage>
        <taxon>Eukaryota</taxon>
        <taxon>Fungi</taxon>
        <taxon>Dikarya</taxon>
        <taxon>Basidiomycota</taxon>
        <taxon>Agaricomycotina</taxon>
        <taxon>Agaricomycetes</taxon>
        <taxon>Polyporales</taxon>
        <taxon>Steccherinaceae</taxon>
        <taxon>Antrodiella</taxon>
    </lineage>
</organism>
<dbReference type="Gene3D" id="3.40.50.150">
    <property type="entry name" value="Vaccinia Virus protein VP39"/>
    <property type="match status" value="1"/>
</dbReference>
<dbReference type="SUPFAM" id="SSF53335">
    <property type="entry name" value="S-adenosyl-L-methionine-dependent methyltransferases"/>
    <property type="match status" value="1"/>
</dbReference>
<proteinExistence type="predicted"/>
<dbReference type="InterPro" id="IPR029063">
    <property type="entry name" value="SAM-dependent_MTases_sf"/>
</dbReference>